<protein>
    <submittedName>
        <fullName evidence="1">Proline hydroxylase</fullName>
    </submittedName>
</protein>
<evidence type="ECO:0000313" key="2">
    <source>
        <dbReference type="Proteomes" id="UP000051936"/>
    </source>
</evidence>
<dbReference type="AlphaFoldDB" id="A0A0R3D7X3"/>
<dbReference type="EMBL" id="LJYG01000102">
    <property type="protein sequence ID" value="KRQ06104.1"/>
    <property type="molecule type" value="Genomic_DNA"/>
</dbReference>
<dbReference type="Proteomes" id="UP000051936">
    <property type="component" value="Unassembled WGS sequence"/>
</dbReference>
<dbReference type="Gene3D" id="2.60.120.620">
    <property type="entry name" value="q2cbj1_9rhob like domain"/>
    <property type="match status" value="1"/>
</dbReference>
<dbReference type="RefSeq" id="WP_057752958.1">
    <property type="nucleotide sequence ID" value="NZ_LJYG01000102.1"/>
</dbReference>
<keyword evidence="2" id="KW-1185">Reference proteome</keyword>
<dbReference type="OrthoDB" id="9781972at2"/>
<proteinExistence type="predicted"/>
<dbReference type="InterPro" id="IPR018655">
    <property type="entry name" value="DUF2086"/>
</dbReference>
<reference evidence="1 2" key="1">
    <citation type="submission" date="2015-09" db="EMBL/GenBank/DDBJ databases">
        <title>Draft Genome Sequence of Bradyrhizobium manausense Strain BR 3351T, a Novel Symbiotic Nitrogen-Fixing Alphaproteobacterium Isolated from Brazilian Amazon Rain Forest.</title>
        <authorList>
            <person name="De Araujo J.L."/>
            <person name="Zilli J.E."/>
        </authorList>
    </citation>
    <scope>NUCLEOTIDE SEQUENCE [LARGE SCALE GENOMIC DNA]</scope>
    <source>
        <strain evidence="1 2">BR3351</strain>
    </source>
</reference>
<comment type="caution">
    <text evidence="1">The sequence shown here is derived from an EMBL/GenBank/DDBJ whole genome shotgun (WGS) entry which is preliminary data.</text>
</comment>
<dbReference type="Pfam" id="PF09859">
    <property type="entry name" value="Oxygenase-NA"/>
    <property type="match status" value="1"/>
</dbReference>
<dbReference type="STRING" id="989370.AOQ71_26185"/>
<accession>A0A0R3D7X3</accession>
<sequence length="248" mass="27828">MAMTARKSHQKPSADLATHVDTLDWPQITAELDSHGCAVLKNVLTPDQCRAIAALYSDDAHFRSRIVMGRHGFGRGEYKYFSYPLPDPIAELRPALYRHLQGVANRWNEAMGIDIRYPTSHVAFLKRCHEAGQARPTPLLLQYEAGDYNCLHQDLYGEHVFPLQVAILLSEPGGDFTGGEFVLTEQRPRMQSRAEVVPLTQGDAVAFAVHHRPVQGTRGTYRVNLRHGVSRIRSGQRHTLGVIFHDAK</sequence>
<evidence type="ECO:0000313" key="1">
    <source>
        <dbReference type="EMBL" id="KRQ06104.1"/>
    </source>
</evidence>
<name>A0A0R3D7X3_9BRAD</name>
<organism evidence="1 2">
    <name type="scientific">Bradyrhizobium manausense</name>
    <dbReference type="NCBI Taxonomy" id="989370"/>
    <lineage>
        <taxon>Bacteria</taxon>
        <taxon>Pseudomonadati</taxon>
        <taxon>Pseudomonadota</taxon>
        <taxon>Alphaproteobacteria</taxon>
        <taxon>Hyphomicrobiales</taxon>
        <taxon>Nitrobacteraceae</taxon>
        <taxon>Bradyrhizobium</taxon>
    </lineage>
</organism>
<gene>
    <name evidence="1" type="ORF">AOQ71_26185</name>
</gene>